<feature type="region of interest" description="Disordered" evidence="1">
    <location>
        <begin position="33"/>
        <end position="76"/>
    </location>
</feature>
<evidence type="ECO:0000256" key="1">
    <source>
        <dbReference type="SAM" id="MobiDB-lite"/>
    </source>
</evidence>
<protein>
    <submittedName>
        <fullName evidence="2">Uncharacterized protein</fullName>
    </submittedName>
</protein>
<proteinExistence type="predicted"/>
<dbReference type="HOGENOM" id="CLU_881039_0_0_1"/>
<keyword evidence="3" id="KW-1185">Reference proteome</keyword>
<dbReference type="AlphaFoldDB" id="A0A0E0HWA1"/>
<dbReference type="Proteomes" id="UP000006591">
    <property type="component" value="Chromosome 7"/>
</dbReference>
<dbReference type="Gramene" id="ONIVA07G00750.1">
    <property type="protein sequence ID" value="ONIVA07G00750.1"/>
    <property type="gene ID" value="ONIVA07G00750"/>
</dbReference>
<name>A0A0E0HWA1_ORYNI</name>
<sequence length="316" mass="33807">MLTTDDKDRHGKTYESKPWPCMRVTMLNFSSDGANSGSGASPSSGLCPQVTSRRNTPKANMSVAGDALPVNTSSGARSQGDTNLLGITIIIKPNLHCLMDDKSKVPEDATPVFIETSIVCIQGLHAVDIDPYMVVIHVLELLVLEGVELDGEQIVASIAIVLMDVSIAILILALNLLQHYHSQLGGFCPHVISRANMPKENTSASGVTLPVNAISGAKFGHGKRSHGHVDPSSFSVIINPHLYSLHGCKGQVFEPSTLFIVSSRVGLQRGEIIDIDPNMIIIHVPKLCVLNGVELNCKDVASIIAIGLTIEEPKAR</sequence>
<dbReference type="EnsemblPlants" id="ONIVA07G00750.1">
    <property type="protein sequence ID" value="ONIVA07G00750.1"/>
    <property type="gene ID" value="ONIVA07G00750"/>
</dbReference>
<accession>A0A0E0HWA1</accession>
<evidence type="ECO:0000313" key="3">
    <source>
        <dbReference type="Proteomes" id="UP000006591"/>
    </source>
</evidence>
<evidence type="ECO:0000313" key="2">
    <source>
        <dbReference type="EnsemblPlants" id="ONIVA07G00750.1"/>
    </source>
</evidence>
<reference evidence="2" key="2">
    <citation type="submission" date="2018-04" db="EMBL/GenBank/DDBJ databases">
        <title>OnivRS2 (Oryza nivara Reference Sequence Version 2).</title>
        <authorList>
            <person name="Zhang J."/>
            <person name="Kudrna D."/>
            <person name="Lee S."/>
            <person name="Talag J."/>
            <person name="Rajasekar S."/>
            <person name="Welchert J."/>
            <person name="Hsing Y.-I."/>
            <person name="Wing R.A."/>
        </authorList>
    </citation>
    <scope>NUCLEOTIDE SEQUENCE [LARGE SCALE GENOMIC DNA]</scope>
    <source>
        <strain evidence="2">SL10</strain>
    </source>
</reference>
<feature type="compositionally biased region" description="Polar residues" evidence="1">
    <location>
        <begin position="49"/>
        <end position="59"/>
    </location>
</feature>
<feature type="compositionally biased region" description="Low complexity" evidence="1">
    <location>
        <begin position="33"/>
        <end position="45"/>
    </location>
</feature>
<reference evidence="2" key="1">
    <citation type="submission" date="2015-04" db="UniProtKB">
        <authorList>
            <consortium name="EnsemblPlants"/>
        </authorList>
    </citation>
    <scope>IDENTIFICATION</scope>
    <source>
        <strain evidence="2">SL10</strain>
    </source>
</reference>
<organism evidence="2">
    <name type="scientific">Oryza nivara</name>
    <name type="common">Indian wild rice</name>
    <name type="synonym">Oryza sativa f. spontanea</name>
    <dbReference type="NCBI Taxonomy" id="4536"/>
    <lineage>
        <taxon>Eukaryota</taxon>
        <taxon>Viridiplantae</taxon>
        <taxon>Streptophyta</taxon>
        <taxon>Embryophyta</taxon>
        <taxon>Tracheophyta</taxon>
        <taxon>Spermatophyta</taxon>
        <taxon>Magnoliopsida</taxon>
        <taxon>Liliopsida</taxon>
        <taxon>Poales</taxon>
        <taxon>Poaceae</taxon>
        <taxon>BOP clade</taxon>
        <taxon>Oryzoideae</taxon>
        <taxon>Oryzeae</taxon>
        <taxon>Oryzinae</taxon>
        <taxon>Oryza</taxon>
    </lineage>
</organism>